<dbReference type="Proteomes" id="UP001530400">
    <property type="component" value="Unassembled WGS sequence"/>
</dbReference>
<feature type="compositionally biased region" description="Basic and acidic residues" evidence="1">
    <location>
        <begin position="25"/>
        <end position="47"/>
    </location>
</feature>
<evidence type="ECO:0000313" key="3">
    <source>
        <dbReference type="Proteomes" id="UP001530400"/>
    </source>
</evidence>
<protein>
    <submittedName>
        <fullName evidence="2">Uncharacterized protein</fullName>
    </submittedName>
</protein>
<feature type="region of interest" description="Disordered" evidence="1">
    <location>
        <begin position="25"/>
        <end position="56"/>
    </location>
</feature>
<dbReference type="EMBL" id="JALLPJ020000196">
    <property type="protein sequence ID" value="KAL3799069.1"/>
    <property type="molecule type" value="Genomic_DNA"/>
</dbReference>
<evidence type="ECO:0000313" key="2">
    <source>
        <dbReference type="EMBL" id="KAL3799069.1"/>
    </source>
</evidence>
<comment type="caution">
    <text evidence="2">The sequence shown here is derived from an EMBL/GenBank/DDBJ whole genome shotgun (WGS) entry which is preliminary data.</text>
</comment>
<name>A0ABD3QG63_9STRA</name>
<organism evidence="2 3">
    <name type="scientific">Cyclotella atomus</name>
    <dbReference type="NCBI Taxonomy" id="382360"/>
    <lineage>
        <taxon>Eukaryota</taxon>
        <taxon>Sar</taxon>
        <taxon>Stramenopiles</taxon>
        <taxon>Ochrophyta</taxon>
        <taxon>Bacillariophyta</taxon>
        <taxon>Coscinodiscophyceae</taxon>
        <taxon>Thalassiosirophycidae</taxon>
        <taxon>Stephanodiscales</taxon>
        <taxon>Stephanodiscaceae</taxon>
        <taxon>Cyclotella</taxon>
    </lineage>
</organism>
<dbReference type="AlphaFoldDB" id="A0ABD3QG63"/>
<accession>A0ABD3QG63</accession>
<sequence>MDDNISLGQASAAVAMANSAIDNARRAAETSRSRRMLSGEREFDRPTTPKLNPIPGTAEFVRNDAVHNNSSAGKTSADLDLKHNDNAYHVVATLVTDRLLPKLSANSSFYTVSEADVEFFAQMLPHSVRRAFVDALRYRLQNFSTETPLGRLNLRCQLLGLDRDRNILLDLGQGHGMTYSVYNNTGLQDIGSNNPLSNQYGTTTASNGVNFGLASPMSATSPANQHTTLFVDPSTNDAYYGDAAESLARQQIMAEINETKFLMKGSVTPEAVSFWKKHLEELSQRLVALSKEEQIRNAAIASYGTENFNYTEENGNIYNKVKQHYVTPKIASREEYLENNRRMREEAGLGVHSRQLRQSYTPPDQILEAQIDVVGTYRPTNKVQEELPVCDVVAPSDLPGGYMFEAQLGDRKFLATVPPGGVTKGQRFVSTMRELETIEIPIPLGSWRDELCQCFSHGLFHPLFLNTIFVPCSE</sequence>
<evidence type="ECO:0000256" key="1">
    <source>
        <dbReference type="SAM" id="MobiDB-lite"/>
    </source>
</evidence>
<reference evidence="2 3" key="1">
    <citation type="submission" date="2024-10" db="EMBL/GenBank/DDBJ databases">
        <title>Updated reference genomes for cyclostephanoid diatoms.</title>
        <authorList>
            <person name="Roberts W.R."/>
            <person name="Alverson A.J."/>
        </authorList>
    </citation>
    <scope>NUCLEOTIDE SEQUENCE [LARGE SCALE GENOMIC DNA]</scope>
    <source>
        <strain evidence="2 3">AJA010-31</strain>
    </source>
</reference>
<proteinExistence type="predicted"/>
<gene>
    <name evidence="2" type="ORF">ACHAWO_007409</name>
</gene>
<keyword evidence="3" id="KW-1185">Reference proteome</keyword>